<sequence length="334" mass="36236">MRQAERVTFGGSGLERAAHLRDDPAALAALWSGGDCRILLIWRGKPLCSLPSEVAVASDKGILPVALAWVRSDHPVAKGAAVAAVFLGICTAGRARFSVDISDWQPDNLDDMALRAFVDNSEQRHPDLPQETGFVELRRIMAQLSREEAELAATARAVFGWHHSHGYCACCGAKSDIAQGGWQRVCPSCGAAHFPRTDPVVIMLITHGDAVLVGRSPGWPDGMYSLLAGFVEPGETLEAAVRRETAEETGVKVGAVSYLSSQPWPFPMSLMFGCAGEALGREITIDPKEIEDAIWVSRQDMMAIFEGTHPDIRQPRKGAIAHFLLQNWLADTLD</sequence>
<reference evidence="12 13" key="2">
    <citation type="journal article" date="2017" name="Genome Biol. Evol.">
        <title>Trajectories and Drivers of Genome Evolution in Surface-Associated Marine Phaeobacter.</title>
        <authorList>
            <person name="Freese H.M."/>
            <person name="Sikorski J."/>
            <person name="Bunk B."/>
            <person name="Scheuner C."/>
            <person name="Meier-Kolthoff J.P."/>
            <person name="Sproer C."/>
            <person name="Gram L."/>
            <person name="Overmann J."/>
        </authorList>
    </citation>
    <scope>NUCLEOTIDE SEQUENCE [LARGE SCALE GENOMIC DNA]</scope>
    <source>
        <strain evidence="12 13">P88</strain>
    </source>
</reference>
<dbReference type="AlphaFoldDB" id="A0A2I7KCT8"/>
<comment type="cofactor">
    <cofactor evidence="1">
        <name>Mg(2+)</name>
        <dbReference type="ChEBI" id="CHEBI:18420"/>
    </cofactor>
</comment>
<evidence type="ECO:0000256" key="2">
    <source>
        <dbReference type="ARBA" id="ARBA00001947"/>
    </source>
</evidence>
<evidence type="ECO:0000256" key="6">
    <source>
        <dbReference type="ARBA" id="ARBA00022801"/>
    </source>
</evidence>
<evidence type="ECO:0000313" key="13">
    <source>
        <dbReference type="Proteomes" id="UP000236447"/>
    </source>
</evidence>
<dbReference type="PROSITE" id="PS00893">
    <property type="entry name" value="NUDIX_BOX"/>
    <property type="match status" value="1"/>
</dbReference>
<dbReference type="PANTHER" id="PTHR42904">
    <property type="entry name" value="NUDIX HYDROLASE, NUDC SUBFAMILY"/>
    <property type="match status" value="1"/>
</dbReference>
<dbReference type="InterPro" id="IPR015797">
    <property type="entry name" value="NUDIX_hydrolase-like_dom_sf"/>
</dbReference>
<dbReference type="Gene3D" id="3.90.79.10">
    <property type="entry name" value="Nucleoside Triphosphate Pyrophosphohydrolase"/>
    <property type="match status" value="1"/>
</dbReference>
<dbReference type="RefSeq" id="WP_102884073.1">
    <property type="nucleotide sequence ID" value="NZ_CP010725.1"/>
</dbReference>
<dbReference type="PANTHER" id="PTHR42904:SF6">
    <property type="entry name" value="NAD-CAPPED RNA HYDROLASE NUDT12"/>
    <property type="match status" value="1"/>
</dbReference>
<comment type="cofactor">
    <cofactor evidence="2">
        <name>Zn(2+)</name>
        <dbReference type="ChEBI" id="CHEBI:29105"/>
    </cofactor>
</comment>
<dbReference type="GO" id="GO:0046872">
    <property type="term" value="F:metal ion binding"/>
    <property type="evidence" value="ECO:0007669"/>
    <property type="project" value="UniProtKB-KW"/>
</dbReference>
<dbReference type="InterPro" id="IPR000086">
    <property type="entry name" value="NUDIX_hydrolase_dom"/>
</dbReference>
<keyword evidence="8" id="KW-0520">NAD</keyword>
<dbReference type="PROSITE" id="PS51462">
    <property type="entry name" value="NUDIX"/>
    <property type="match status" value="1"/>
</dbReference>
<evidence type="ECO:0000259" key="11">
    <source>
        <dbReference type="PROSITE" id="PS51462"/>
    </source>
</evidence>
<evidence type="ECO:0000256" key="4">
    <source>
        <dbReference type="ARBA" id="ARBA00012381"/>
    </source>
</evidence>
<name>A0A2I7KCT8_9RHOB</name>
<dbReference type="InterPro" id="IPR020084">
    <property type="entry name" value="NUDIX_hydrolase_CS"/>
</dbReference>
<keyword evidence="5" id="KW-0479">Metal-binding</keyword>
<dbReference type="InterPro" id="IPR015376">
    <property type="entry name" value="Znr_NADH_PPase"/>
</dbReference>
<accession>A0A2I7KCT8</accession>
<dbReference type="CDD" id="cd03429">
    <property type="entry name" value="NUDIX_NADH_pyrophosphatase_Nudt13"/>
    <property type="match status" value="1"/>
</dbReference>
<evidence type="ECO:0000256" key="5">
    <source>
        <dbReference type="ARBA" id="ARBA00022723"/>
    </source>
</evidence>
<dbReference type="InterPro" id="IPR015375">
    <property type="entry name" value="NADH_PPase-like_N"/>
</dbReference>
<dbReference type="Proteomes" id="UP000236447">
    <property type="component" value="Chromosome"/>
</dbReference>
<evidence type="ECO:0000256" key="9">
    <source>
        <dbReference type="ARBA" id="ARBA00023679"/>
    </source>
</evidence>
<dbReference type="GO" id="GO:0006742">
    <property type="term" value="P:NADP+ catabolic process"/>
    <property type="evidence" value="ECO:0007669"/>
    <property type="project" value="TreeGrafter"/>
</dbReference>
<evidence type="ECO:0000313" key="12">
    <source>
        <dbReference type="EMBL" id="AUR00394.1"/>
    </source>
</evidence>
<reference evidence="12 13" key="1">
    <citation type="journal article" date="2017" name="Front. Microbiol.">
        <title>Phaeobacter piscinae sp. nov., a species of the Roseobacter group and potential aquaculture probiont.</title>
        <authorList>
            <person name="Sonnenschein E.C."/>
            <person name="Phippen C.B.W."/>
            <person name="Nielsen K.F."/>
            <person name="Mateiu R.V."/>
            <person name="Melchiorsen J."/>
            <person name="Gram L."/>
            <person name="Overmann J."/>
            <person name="Freese H.M."/>
        </authorList>
    </citation>
    <scope>NUCLEOTIDE SEQUENCE [LARGE SCALE GENOMIC DNA]</scope>
    <source>
        <strain evidence="12 13">P88</strain>
    </source>
</reference>
<dbReference type="GO" id="GO:0005829">
    <property type="term" value="C:cytosol"/>
    <property type="evidence" value="ECO:0007669"/>
    <property type="project" value="TreeGrafter"/>
</dbReference>
<comment type="catalytic activity">
    <reaction evidence="9">
        <text>a 5'-end NAD(+)-phospho-ribonucleoside in mRNA + H2O = a 5'-end phospho-adenosine-phospho-ribonucleoside in mRNA + beta-nicotinamide D-ribonucleotide + 2 H(+)</text>
        <dbReference type="Rhea" id="RHEA:60876"/>
        <dbReference type="Rhea" id="RHEA-COMP:15698"/>
        <dbReference type="Rhea" id="RHEA-COMP:15719"/>
        <dbReference type="ChEBI" id="CHEBI:14649"/>
        <dbReference type="ChEBI" id="CHEBI:15377"/>
        <dbReference type="ChEBI" id="CHEBI:15378"/>
        <dbReference type="ChEBI" id="CHEBI:144029"/>
        <dbReference type="ChEBI" id="CHEBI:144051"/>
    </reaction>
    <physiologicalReaction direction="left-to-right" evidence="9">
        <dbReference type="Rhea" id="RHEA:60877"/>
    </physiologicalReaction>
</comment>
<keyword evidence="6 10" id="KW-0378">Hydrolase</keyword>
<comment type="similarity">
    <text evidence="3">Belongs to the Nudix hydrolase family. NudC subfamily.</text>
</comment>
<evidence type="ECO:0000256" key="10">
    <source>
        <dbReference type="RuleBase" id="RU003476"/>
    </source>
</evidence>
<dbReference type="InterPro" id="IPR050241">
    <property type="entry name" value="NAD-cap_RNA_hydrolase_NudC"/>
</dbReference>
<feature type="domain" description="Nudix hydrolase" evidence="11">
    <location>
        <begin position="195"/>
        <end position="319"/>
    </location>
</feature>
<dbReference type="Gene3D" id="3.90.79.20">
    <property type="match status" value="1"/>
</dbReference>
<proteinExistence type="inferred from homology"/>
<evidence type="ECO:0000256" key="1">
    <source>
        <dbReference type="ARBA" id="ARBA00001946"/>
    </source>
</evidence>
<dbReference type="GO" id="GO:0019677">
    <property type="term" value="P:NAD+ catabolic process"/>
    <property type="evidence" value="ECO:0007669"/>
    <property type="project" value="TreeGrafter"/>
</dbReference>
<dbReference type="Pfam" id="PF09297">
    <property type="entry name" value="Zn_ribbon_NUD"/>
    <property type="match status" value="1"/>
</dbReference>
<evidence type="ECO:0000256" key="3">
    <source>
        <dbReference type="ARBA" id="ARBA00009595"/>
    </source>
</evidence>
<gene>
    <name evidence="12" type="ORF">PhaeoP88_03058</name>
</gene>
<dbReference type="Pfam" id="PF00293">
    <property type="entry name" value="NUDIX"/>
    <property type="match status" value="1"/>
</dbReference>
<dbReference type="NCBIfam" id="NF001299">
    <property type="entry name" value="PRK00241.1"/>
    <property type="match status" value="1"/>
</dbReference>
<dbReference type="Pfam" id="PF09296">
    <property type="entry name" value="NUDIX-like"/>
    <property type="match status" value="1"/>
</dbReference>
<keyword evidence="7" id="KW-0460">Magnesium</keyword>
<dbReference type="PRINTS" id="PR00502">
    <property type="entry name" value="NUDIXFAMILY"/>
</dbReference>
<dbReference type="InterPro" id="IPR049734">
    <property type="entry name" value="NudC-like_C"/>
</dbReference>
<evidence type="ECO:0000256" key="8">
    <source>
        <dbReference type="ARBA" id="ARBA00023027"/>
    </source>
</evidence>
<dbReference type="GO" id="GO:0035529">
    <property type="term" value="F:NADH pyrophosphatase activity"/>
    <property type="evidence" value="ECO:0007669"/>
    <property type="project" value="TreeGrafter"/>
</dbReference>
<dbReference type="EC" id="3.6.1.22" evidence="4"/>
<dbReference type="InterPro" id="IPR020476">
    <property type="entry name" value="Nudix_hydrolase"/>
</dbReference>
<dbReference type="EMBL" id="CP010725">
    <property type="protein sequence ID" value="AUR00394.1"/>
    <property type="molecule type" value="Genomic_DNA"/>
</dbReference>
<dbReference type="SUPFAM" id="SSF55811">
    <property type="entry name" value="Nudix"/>
    <property type="match status" value="1"/>
</dbReference>
<organism evidence="12 13">
    <name type="scientific">Phaeobacter inhibens</name>
    <dbReference type="NCBI Taxonomy" id="221822"/>
    <lineage>
        <taxon>Bacteria</taxon>
        <taxon>Pseudomonadati</taxon>
        <taxon>Pseudomonadota</taxon>
        <taxon>Alphaproteobacteria</taxon>
        <taxon>Rhodobacterales</taxon>
        <taxon>Roseobacteraceae</taxon>
        <taxon>Phaeobacter</taxon>
    </lineage>
</organism>
<protein>
    <recommendedName>
        <fullName evidence="4">NAD(+) diphosphatase</fullName>
        <ecNumber evidence="4">3.6.1.22</ecNumber>
    </recommendedName>
</protein>
<evidence type="ECO:0000256" key="7">
    <source>
        <dbReference type="ARBA" id="ARBA00022842"/>
    </source>
</evidence>